<dbReference type="Gene3D" id="2.60.120.260">
    <property type="entry name" value="Galactose-binding domain-like"/>
    <property type="match status" value="1"/>
</dbReference>
<dbReference type="eggNOG" id="COG2755">
    <property type="taxonomic scope" value="Bacteria"/>
</dbReference>
<keyword evidence="3" id="KW-1185">Reference proteome</keyword>
<dbReference type="HOGENOM" id="CLU_059193_0_0_11"/>
<evidence type="ECO:0000313" key="2">
    <source>
        <dbReference type="EMBL" id="ADD41950.1"/>
    </source>
</evidence>
<dbReference type="OrthoDB" id="2060945at2"/>
<organism evidence="2 3">
    <name type="scientific">Stackebrandtia nassauensis (strain DSM 44728 / CIP 108903 / NRRL B-16338 / NBRC 102104 / LLR-40K-21)</name>
    <dbReference type="NCBI Taxonomy" id="446470"/>
    <lineage>
        <taxon>Bacteria</taxon>
        <taxon>Bacillati</taxon>
        <taxon>Actinomycetota</taxon>
        <taxon>Actinomycetes</taxon>
        <taxon>Glycomycetales</taxon>
        <taxon>Glycomycetaceae</taxon>
        <taxon>Stackebrandtia</taxon>
    </lineage>
</organism>
<dbReference type="KEGG" id="sna:Snas_2261"/>
<dbReference type="STRING" id="446470.Snas_2261"/>
<dbReference type="Proteomes" id="UP000000844">
    <property type="component" value="Chromosome"/>
</dbReference>
<dbReference type="RefSeq" id="WP_013017521.1">
    <property type="nucleotide sequence ID" value="NC_013947.1"/>
</dbReference>
<evidence type="ECO:0000259" key="1">
    <source>
        <dbReference type="Pfam" id="PF13472"/>
    </source>
</evidence>
<dbReference type="InterPro" id="IPR036514">
    <property type="entry name" value="SGNH_hydro_sf"/>
</dbReference>
<evidence type="ECO:0000313" key="3">
    <source>
        <dbReference type="Proteomes" id="UP000000844"/>
    </source>
</evidence>
<name>D3Q3A9_STANL</name>
<protein>
    <recommendedName>
        <fullName evidence="1">SGNH hydrolase-type esterase domain-containing protein</fullName>
    </recommendedName>
</protein>
<dbReference type="EMBL" id="CP001778">
    <property type="protein sequence ID" value="ADD41950.1"/>
    <property type="molecule type" value="Genomic_DNA"/>
</dbReference>
<dbReference type="SUPFAM" id="SSF52266">
    <property type="entry name" value="SGNH hydrolase"/>
    <property type="match status" value="1"/>
</dbReference>
<dbReference type="Gene3D" id="3.40.50.1110">
    <property type="entry name" value="SGNH hydrolase"/>
    <property type="match status" value="1"/>
</dbReference>
<dbReference type="AlphaFoldDB" id="D3Q3A9"/>
<dbReference type="InterPro" id="IPR013830">
    <property type="entry name" value="SGNH_hydro"/>
</dbReference>
<reference evidence="2 3" key="1">
    <citation type="journal article" date="2009" name="Stand. Genomic Sci.">
        <title>Complete genome sequence of Stackebrandtia nassauensis type strain (LLR-40K-21).</title>
        <authorList>
            <person name="Munk C."/>
            <person name="Lapidus A."/>
            <person name="Copeland A."/>
            <person name="Jando M."/>
            <person name="Mayilraj S."/>
            <person name="Glavina Del Rio T."/>
            <person name="Nolan M."/>
            <person name="Chen F."/>
            <person name="Lucas S."/>
            <person name="Tice H."/>
            <person name="Cheng J.F."/>
            <person name="Han C."/>
            <person name="Detter J.C."/>
            <person name="Bruce D."/>
            <person name="Goodwin L."/>
            <person name="Chain P."/>
            <person name="Pitluck S."/>
            <person name="Goker M."/>
            <person name="Ovchinikova G."/>
            <person name="Pati A."/>
            <person name="Ivanova N."/>
            <person name="Mavromatis K."/>
            <person name="Chen A."/>
            <person name="Palaniappan K."/>
            <person name="Land M."/>
            <person name="Hauser L."/>
            <person name="Chang Y.J."/>
            <person name="Jeffries C.D."/>
            <person name="Bristow J."/>
            <person name="Eisen J.A."/>
            <person name="Markowitz V."/>
            <person name="Hugenholtz P."/>
            <person name="Kyrpides N.C."/>
            <person name="Klenk H.P."/>
        </authorList>
    </citation>
    <scope>NUCLEOTIDE SEQUENCE [LARGE SCALE GENOMIC DNA]</scope>
    <source>
        <strain evidence="3">DSM 44728 / CIP 108903 / NRRL B-16338 / NBRC 102104 / LLR-40K-21</strain>
    </source>
</reference>
<feature type="domain" description="SGNH hydrolase-type esterase" evidence="1">
    <location>
        <begin position="176"/>
        <end position="368"/>
    </location>
</feature>
<gene>
    <name evidence="2" type="ordered locus">Snas_2261</name>
</gene>
<dbReference type="Pfam" id="PF13472">
    <property type="entry name" value="Lipase_GDSL_2"/>
    <property type="match status" value="1"/>
</dbReference>
<sequence length="394" mass="42617">MTPLRSFRIERSMIRGAVEITETARGLVPHRLPAWARRQIPDRFMIQTSAESAGVRLAIRTAADVIELDTQARRIADSADTPFPPSVYELTENGKPVASAGATAGTRYVFTFEKPSGEIVPGPDATARFEGLATGVERDLELWLPYHDHVELLGLRADAPVTAGSWNAAPRWVHHGSSISHGYRADSTTGTWPVVAALQAGAHLTNLSFSGNAMLDPFTARTIRDTPADLISVKIGINIISGDAMRLRAFRPAVDGFLDTIREGHPDTPIVVVSPIWCEPVESSAGPTIQDPDRGEQWTIAEGSEADVEDGKLSLRGIRAEYAAIVERRRADGDKRLRYLDGLSLYGGSDAAVMPLPDNLHPGPDVQRLIGERFADLILTEFTAPAAQPPGALV</sequence>
<accession>D3Q3A9</accession>
<proteinExistence type="predicted"/>